<evidence type="ECO:0000313" key="3">
    <source>
        <dbReference type="Proteomes" id="UP000233551"/>
    </source>
</evidence>
<dbReference type="Proteomes" id="UP000233551">
    <property type="component" value="Unassembled WGS sequence"/>
</dbReference>
<feature type="compositionally biased region" description="Polar residues" evidence="1">
    <location>
        <begin position="87"/>
        <end position="102"/>
    </location>
</feature>
<dbReference type="EMBL" id="PGOL01003245">
    <property type="protein sequence ID" value="PKI42002.1"/>
    <property type="molecule type" value="Genomic_DNA"/>
</dbReference>
<proteinExistence type="predicted"/>
<evidence type="ECO:0000256" key="1">
    <source>
        <dbReference type="SAM" id="MobiDB-lite"/>
    </source>
</evidence>
<dbReference type="AlphaFoldDB" id="A0A2I0IDC9"/>
<keyword evidence="3" id="KW-1185">Reference proteome</keyword>
<accession>A0A2I0IDC9</accession>
<name>A0A2I0IDC9_PUNGR</name>
<feature type="region of interest" description="Disordered" evidence="1">
    <location>
        <begin position="83"/>
        <end position="111"/>
    </location>
</feature>
<gene>
    <name evidence="2" type="ORF">CRG98_037620</name>
</gene>
<reference evidence="2 3" key="1">
    <citation type="submission" date="2017-11" db="EMBL/GenBank/DDBJ databases">
        <title>De-novo sequencing of pomegranate (Punica granatum L.) genome.</title>
        <authorList>
            <person name="Akparov Z."/>
            <person name="Amiraslanov A."/>
            <person name="Hajiyeva S."/>
            <person name="Abbasov M."/>
            <person name="Kaur K."/>
            <person name="Hamwieh A."/>
            <person name="Solovyev V."/>
            <person name="Salamov A."/>
            <person name="Braich B."/>
            <person name="Kosarev P."/>
            <person name="Mahmoud A."/>
            <person name="Hajiyev E."/>
            <person name="Babayeva S."/>
            <person name="Izzatullayeva V."/>
            <person name="Mammadov A."/>
            <person name="Mammadov A."/>
            <person name="Sharifova S."/>
            <person name="Ojaghi J."/>
            <person name="Eynullazada K."/>
            <person name="Bayramov B."/>
            <person name="Abdulazimova A."/>
            <person name="Shahmuradov I."/>
        </authorList>
    </citation>
    <scope>NUCLEOTIDE SEQUENCE [LARGE SCALE GENOMIC DNA]</scope>
    <source>
        <strain evidence="3">cv. AG2017</strain>
        <tissue evidence="2">Leaf</tissue>
    </source>
</reference>
<evidence type="ECO:0000313" key="2">
    <source>
        <dbReference type="EMBL" id="PKI42002.1"/>
    </source>
</evidence>
<comment type="caution">
    <text evidence="2">The sequence shown here is derived from an EMBL/GenBank/DDBJ whole genome shotgun (WGS) entry which is preliminary data.</text>
</comment>
<protein>
    <submittedName>
        <fullName evidence="2">Uncharacterized protein</fullName>
    </submittedName>
</protein>
<organism evidence="2 3">
    <name type="scientific">Punica granatum</name>
    <name type="common">Pomegranate</name>
    <dbReference type="NCBI Taxonomy" id="22663"/>
    <lineage>
        <taxon>Eukaryota</taxon>
        <taxon>Viridiplantae</taxon>
        <taxon>Streptophyta</taxon>
        <taxon>Embryophyta</taxon>
        <taxon>Tracheophyta</taxon>
        <taxon>Spermatophyta</taxon>
        <taxon>Magnoliopsida</taxon>
        <taxon>eudicotyledons</taxon>
        <taxon>Gunneridae</taxon>
        <taxon>Pentapetalae</taxon>
        <taxon>rosids</taxon>
        <taxon>malvids</taxon>
        <taxon>Myrtales</taxon>
        <taxon>Lythraceae</taxon>
        <taxon>Punica</taxon>
    </lineage>
</organism>
<sequence length="167" mass="18504">MCEGRSIAGRCAGSRREMCVQTRGNALCRKKLAMVSQAWEGRSALGLRLALPWRKGEGCRWPAREGWHDSSVVRENVQKAINKHASKQTGSSPNPLSMSPAESPSCRDPNVDSRRGHIAPFWIARLGSVHLPGGCMTETREKESPLIILRTERRGRISYPGLGVWNT</sequence>